<gene>
    <name evidence="2" type="ORF">LOCC1_G008889</name>
</gene>
<dbReference type="HAMAP" id="MF_00775">
    <property type="entry name" value="UPF0311"/>
    <property type="match status" value="1"/>
</dbReference>
<organism evidence="2 3">
    <name type="scientific">Lachnellula occidentalis</name>
    <dbReference type="NCBI Taxonomy" id="215460"/>
    <lineage>
        <taxon>Eukaryota</taxon>
        <taxon>Fungi</taxon>
        <taxon>Dikarya</taxon>
        <taxon>Ascomycota</taxon>
        <taxon>Pezizomycotina</taxon>
        <taxon>Leotiomycetes</taxon>
        <taxon>Helotiales</taxon>
        <taxon>Lachnaceae</taxon>
        <taxon>Lachnellula</taxon>
    </lineage>
</organism>
<name>A0A8H8RA99_9HELO</name>
<sequence>MISISNMSSQIQPGTVEHPHPTSSLTHTTWAKPNFTLPLPSLAFLFHLECDMQTFRPIGDGGHGNRSTVIFSGGRFEGPHLHGEILPGGGDWETVQDHADGQQTAHLDTRYNLLTHDGVCIFLKTTGTRTGKKSVLEGLGEEDRHSPDEYRMRLSLAFESGDVRYEWLNRVVGIASSARNGDRVIYDAYQVL</sequence>
<dbReference type="EMBL" id="QGMI01002836">
    <property type="protein sequence ID" value="TVY31246.1"/>
    <property type="molecule type" value="Genomic_DNA"/>
</dbReference>
<dbReference type="Proteomes" id="UP000443090">
    <property type="component" value="Unassembled WGS sequence"/>
</dbReference>
<evidence type="ECO:0000256" key="1">
    <source>
        <dbReference type="SAM" id="MobiDB-lite"/>
    </source>
</evidence>
<evidence type="ECO:0000313" key="3">
    <source>
        <dbReference type="Proteomes" id="UP000443090"/>
    </source>
</evidence>
<proteinExistence type="inferred from homology"/>
<comment type="caution">
    <text evidence="2">The sequence shown here is derived from an EMBL/GenBank/DDBJ whole genome shotgun (WGS) entry which is preliminary data.</text>
</comment>
<keyword evidence="3" id="KW-1185">Reference proteome</keyword>
<dbReference type="AlphaFoldDB" id="A0A8H8RA99"/>
<dbReference type="OrthoDB" id="2544694at2759"/>
<reference evidence="2 3" key="1">
    <citation type="submission" date="2018-05" db="EMBL/GenBank/DDBJ databases">
        <title>Genome sequencing and assembly of the regulated plant pathogen Lachnellula willkommii and related sister species for the development of diagnostic species identification markers.</title>
        <authorList>
            <person name="Giroux E."/>
            <person name="Bilodeau G."/>
        </authorList>
    </citation>
    <scope>NUCLEOTIDE SEQUENCE [LARGE SCALE GENOMIC DNA]</scope>
    <source>
        <strain evidence="2 3">CBS 160.35</strain>
    </source>
</reference>
<feature type="compositionally biased region" description="Low complexity" evidence="1">
    <location>
        <begin position="1"/>
        <end position="12"/>
    </location>
</feature>
<protein>
    <submittedName>
        <fullName evidence="2">UPF0311 protein</fullName>
    </submittedName>
</protein>
<feature type="region of interest" description="Disordered" evidence="1">
    <location>
        <begin position="1"/>
        <end position="26"/>
    </location>
</feature>
<dbReference type="PANTHER" id="PTHR37315">
    <property type="entry name" value="UPF0311 PROTEIN BLR7842"/>
    <property type="match status" value="1"/>
</dbReference>
<evidence type="ECO:0000313" key="2">
    <source>
        <dbReference type="EMBL" id="TVY31246.1"/>
    </source>
</evidence>
<dbReference type="PANTHER" id="PTHR37315:SF1">
    <property type="entry name" value="UPF0311 PROTEIN BLR7842"/>
    <property type="match status" value="1"/>
</dbReference>
<dbReference type="Gene3D" id="2.40.160.20">
    <property type="match status" value="1"/>
</dbReference>
<dbReference type="Pfam" id="PF11578">
    <property type="entry name" value="DUF3237"/>
    <property type="match status" value="1"/>
</dbReference>
<accession>A0A8H8RA99</accession>
<dbReference type="InterPro" id="IPR020915">
    <property type="entry name" value="UPF0311"/>
</dbReference>